<evidence type="ECO:0000313" key="1">
    <source>
        <dbReference type="EMBL" id="THV22936.1"/>
    </source>
</evidence>
<proteinExistence type="predicted"/>
<dbReference type="PANTHER" id="PTHR12526:SF595">
    <property type="entry name" value="BLL5217 PROTEIN"/>
    <property type="match status" value="1"/>
</dbReference>
<organism evidence="1 2">
    <name type="scientific">Peteryoungia ipomoeae</name>
    <dbReference type="NCBI Taxonomy" id="1210932"/>
    <lineage>
        <taxon>Bacteria</taxon>
        <taxon>Pseudomonadati</taxon>
        <taxon>Pseudomonadota</taxon>
        <taxon>Alphaproteobacteria</taxon>
        <taxon>Hyphomicrobiales</taxon>
        <taxon>Rhizobiaceae</taxon>
        <taxon>Peteryoungia</taxon>
    </lineage>
</organism>
<dbReference type="AlphaFoldDB" id="A0A4V4HMQ1"/>
<dbReference type="Gene3D" id="3.40.50.2000">
    <property type="entry name" value="Glycogen Phosphorylase B"/>
    <property type="match status" value="2"/>
</dbReference>
<name>A0A4V4HMQ1_9HYPH</name>
<protein>
    <submittedName>
        <fullName evidence="1">Glycosyltransferase family 4 protein</fullName>
    </submittedName>
</protein>
<evidence type="ECO:0000313" key="2">
    <source>
        <dbReference type="Proteomes" id="UP000308828"/>
    </source>
</evidence>
<dbReference type="OrthoDB" id="9801573at2"/>
<dbReference type="EMBL" id="STGV01000003">
    <property type="protein sequence ID" value="THV22936.1"/>
    <property type="molecule type" value="Genomic_DNA"/>
</dbReference>
<dbReference type="SUPFAM" id="SSF53756">
    <property type="entry name" value="UDP-Glycosyltransferase/glycogen phosphorylase"/>
    <property type="match status" value="1"/>
</dbReference>
<reference evidence="1 2" key="1">
    <citation type="submission" date="2019-04" db="EMBL/GenBank/DDBJ databases">
        <title>Genome sequence of strain shin9-1.</title>
        <authorList>
            <person name="Gao J."/>
            <person name="Sun J."/>
        </authorList>
    </citation>
    <scope>NUCLEOTIDE SEQUENCE [LARGE SCALE GENOMIC DNA]</scope>
    <source>
        <strain evidence="2">shin9-1</strain>
    </source>
</reference>
<dbReference type="RefSeq" id="WP_136598380.1">
    <property type="nucleotide sequence ID" value="NZ_STGV01000003.1"/>
</dbReference>
<comment type="caution">
    <text evidence="1">The sequence shown here is derived from an EMBL/GenBank/DDBJ whole genome shotgun (WGS) entry which is preliminary data.</text>
</comment>
<keyword evidence="1" id="KW-0808">Transferase</keyword>
<keyword evidence="2" id="KW-1185">Reference proteome</keyword>
<sequence length="327" mass="35829">MHILLISSAKLPALQYGGTERMILWLARGLAERGHRVTLLAPAGSRFEHGDVLPLNPDRPLREQVPAGVDVVHSHCGLDPDWDGPVCQTVHGNAKTPARYHPNTIFVSAHHAASHGANAYVHNGVDPRAYPPPDLDATGGPLVFLAKAAWKVKNIKGAVRVARKAQRPLSVLGGHRVNFKMGFRLTLDPNARFYGMVDDAEKARHLKPACGLLFPVRWHEPFGIAVIEAMYFGLPVFATPYGALPELVPGFAGALSANGNELVAAIKAIGDYDRRAIHRHFQENFTAERMTERYLALYERIANGARLHDGVVEGRAARGETLLPWED</sequence>
<gene>
    <name evidence="1" type="ORF">FAA97_09870</name>
</gene>
<dbReference type="GO" id="GO:0016740">
    <property type="term" value="F:transferase activity"/>
    <property type="evidence" value="ECO:0007669"/>
    <property type="project" value="UniProtKB-KW"/>
</dbReference>
<dbReference type="PANTHER" id="PTHR12526">
    <property type="entry name" value="GLYCOSYLTRANSFERASE"/>
    <property type="match status" value="1"/>
</dbReference>
<accession>A0A4V4HMQ1</accession>
<dbReference type="Proteomes" id="UP000308828">
    <property type="component" value="Unassembled WGS sequence"/>
</dbReference>
<dbReference type="Pfam" id="PF13692">
    <property type="entry name" value="Glyco_trans_1_4"/>
    <property type="match status" value="1"/>
</dbReference>